<name>A0A4R0R4J7_9APHY</name>
<dbReference type="AlphaFoldDB" id="A0A4R0R4J7"/>
<dbReference type="OrthoDB" id="5424209at2759"/>
<evidence type="ECO:0000313" key="3">
    <source>
        <dbReference type="Proteomes" id="UP000292702"/>
    </source>
</evidence>
<gene>
    <name evidence="2" type="ORF">EIP91_009244</name>
</gene>
<dbReference type="SUPFAM" id="SSF50494">
    <property type="entry name" value="Trypsin-like serine proteases"/>
    <property type="match status" value="1"/>
</dbReference>
<evidence type="ECO:0000313" key="2">
    <source>
        <dbReference type="EMBL" id="TCD60963.1"/>
    </source>
</evidence>
<protein>
    <submittedName>
        <fullName evidence="2">Uncharacterized protein</fullName>
    </submittedName>
</protein>
<dbReference type="Proteomes" id="UP000292702">
    <property type="component" value="Unassembled WGS sequence"/>
</dbReference>
<dbReference type="EMBL" id="RWJN01000521">
    <property type="protein sequence ID" value="TCD60963.1"/>
    <property type="molecule type" value="Genomic_DNA"/>
</dbReference>
<feature type="compositionally biased region" description="Low complexity" evidence="1">
    <location>
        <begin position="32"/>
        <end position="41"/>
    </location>
</feature>
<sequence length="599" mass="65917">MQFGDATTSTWEAFVQTPAFEQQCIETANRISPSSSSSSNSAERSPWDFDDDTSSISSIQSRHEVSNIEKHLYYVGISGSDRLGPKLVFRTSKDVFTPPAGPEHTARNMQILGVHSHPRLSQETWAMVLREMVKILDELDVQFTSIDLVRFRWEETTDTATLPYTTPITVWIGVLPDSTTGEAAFVSSQAILQCLKKYHIEDVDIAYRESVGHFLTSNDPLVLSAPVGRYDFLTGFIHWITTALSLPISSLRHSNIGGSMGFYFRAEQQLYGVTARHVLFPLNEGNNQYPNPGTPPTSSVKVILMSQPVFENLLLSIQAAIGELTNDINTEASRLVDVLRKRADAGDSGAKESLYYAESDFSQKSGKVDALKSYYAKMRSWKNPKSRVIGHVVHAFPISGSNPPHGYTIDASIIHLDEKKFTNFIGNVVDLGTTFGSGKFISLMNPRKDPNSDFVWPDDGLLRLDGVLTAAQMNTPNTLDANGEPVRYVIKHGCNTQTTIGQFNGFRSFRRLYGLIGQFDSEEAAIIPYNSALSPFSKGGDSGSLIVASGGQFMGLLTGGTGPTDSTDVTYATPMHWLWNDVIRLQFPNATLDVGPLQA</sequence>
<feature type="region of interest" description="Disordered" evidence="1">
    <location>
        <begin position="29"/>
        <end position="53"/>
    </location>
</feature>
<organism evidence="2 3">
    <name type="scientific">Steccherinum ochraceum</name>
    <dbReference type="NCBI Taxonomy" id="92696"/>
    <lineage>
        <taxon>Eukaryota</taxon>
        <taxon>Fungi</taxon>
        <taxon>Dikarya</taxon>
        <taxon>Basidiomycota</taxon>
        <taxon>Agaricomycotina</taxon>
        <taxon>Agaricomycetes</taxon>
        <taxon>Polyporales</taxon>
        <taxon>Steccherinaceae</taxon>
        <taxon>Steccherinum</taxon>
    </lineage>
</organism>
<proteinExistence type="predicted"/>
<keyword evidence="3" id="KW-1185">Reference proteome</keyword>
<comment type="caution">
    <text evidence="2">The sequence shown here is derived from an EMBL/GenBank/DDBJ whole genome shotgun (WGS) entry which is preliminary data.</text>
</comment>
<accession>A0A4R0R4J7</accession>
<reference evidence="2 3" key="1">
    <citation type="submission" date="2018-11" db="EMBL/GenBank/DDBJ databases">
        <title>Genome assembly of Steccherinum ochraceum LE-BIN_3174, the white-rot fungus of the Steccherinaceae family (The Residual Polyporoid clade, Polyporales, Basidiomycota).</title>
        <authorList>
            <person name="Fedorova T.V."/>
            <person name="Glazunova O.A."/>
            <person name="Landesman E.O."/>
            <person name="Moiseenko K.V."/>
            <person name="Psurtseva N.V."/>
            <person name="Savinova O.S."/>
            <person name="Shakhova N.V."/>
            <person name="Tyazhelova T.V."/>
            <person name="Vasina D.V."/>
        </authorList>
    </citation>
    <scope>NUCLEOTIDE SEQUENCE [LARGE SCALE GENOMIC DNA]</scope>
    <source>
        <strain evidence="2 3">LE-BIN_3174</strain>
    </source>
</reference>
<dbReference type="InterPro" id="IPR009003">
    <property type="entry name" value="Peptidase_S1_PA"/>
</dbReference>
<evidence type="ECO:0000256" key="1">
    <source>
        <dbReference type="SAM" id="MobiDB-lite"/>
    </source>
</evidence>